<name>A0A0U1P395_9BACI</name>
<feature type="coiled-coil region" evidence="1">
    <location>
        <begin position="120"/>
        <end position="147"/>
    </location>
</feature>
<keyword evidence="6" id="KW-1185">Reference proteome</keyword>
<organism evidence="5 6">
    <name type="scientific">Neobacillus massiliamazoniensis</name>
    <dbReference type="NCBI Taxonomy" id="1499688"/>
    <lineage>
        <taxon>Bacteria</taxon>
        <taxon>Bacillati</taxon>
        <taxon>Bacillota</taxon>
        <taxon>Bacilli</taxon>
        <taxon>Bacillales</taxon>
        <taxon>Bacillaceae</taxon>
        <taxon>Neobacillus</taxon>
    </lineage>
</organism>
<dbReference type="Pfam" id="PF13569">
    <property type="entry name" value="DUF4132"/>
    <property type="match status" value="1"/>
</dbReference>
<evidence type="ECO:0000313" key="5">
    <source>
        <dbReference type="EMBL" id="CRK84775.1"/>
    </source>
</evidence>
<gene>
    <name evidence="5" type="ORF">BN000_04825</name>
</gene>
<evidence type="ECO:0000259" key="2">
    <source>
        <dbReference type="Pfam" id="PF13569"/>
    </source>
</evidence>
<dbReference type="AlphaFoldDB" id="A0A0U1P395"/>
<proteinExistence type="predicted"/>
<keyword evidence="1" id="KW-0175">Coiled coil</keyword>
<feature type="domain" description="DUF4132" evidence="2">
    <location>
        <begin position="105"/>
        <end position="277"/>
    </location>
</feature>
<feature type="domain" description="DUF7737" evidence="4">
    <location>
        <begin position="367"/>
        <end position="468"/>
    </location>
</feature>
<feature type="domain" description="DUF5724" evidence="3">
    <location>
        <begin position="1"/>
        <end position="64"/>
    </location>
</feature>
<evidence type="ECO:0000259" key="4">
    <source>
        <dbReference type="Pfam" id="PF24879"/>
    </source>
</evidence>
<dbReference type="STRING" id="1499688.BN000_04825"/>
<dbReference type="EMBL" id="CVRB01000005">
    <property type="protein sequence ID" value="CRK84775.1"/>
    <property type="molecule type" value="Genomic_DNA"/>
</dbReference>
<evidence type="ECO:0000256" key="1">
    <source>
        <dbReference type="SAM" id="Coils"/>
    </source>
</evidence>
<evidence type="ECO:0000259" key="3">
    <source>
        <dbReference type="Pfam" id="PF18991"/>
    </source>
</evidence>
<sequence>MIPIESANTNDVLERYEFIQKFLKESKQFGAQRRASEAKIVAIALDNLARNAGYKDVTRLRWDMEARKMEEVMHVLEPVEIDDMTVQLVIDLNGKGDIKVIKNNKELKSVPPKYKKHEYILELKEVNTGLKEQYSRAKAELERSMELETPFTLQELVNMMKNPVVAPLVKMLVFKAGKKLGFFTGEELQTPTGESYQLQSDDKVTIAHPVHLYESDSWSDYQRYLFDQQIKQPFKQVFRELYRLNADEEAAGTESRRYAGHQIQPKKAVALLKNRMWTVNYEEGLQKVYHKENIIAKIYAIADWFSPSDVESPTLETVEFFDRNTYKSIEFSKIPKIIFSETMRDVDLVVSVAHVGIVDPEASLTTIEMRAAILQESLRLMKINNVRIEGNFALIKGNLGEYGVHLGSTMAYKQASGNLNILAVHSQHRGKLFLPFLDEDPKTAEILSKVIMLADDKKIKDPSVLEQLRHTKGANIQ</sequence>
<accession>A0A0U1P395</accession>
<evidence type="ECO:0000313" key="6">
    <source>
        <dbReference type="Proteomes" id="UP000199087"/>
    </source>
</evidence>
<evidence type="ECO:0008006" key="7">
    <source>
        <dbReference type="Google" id="ProtNLM"/>
    </source>
</evidence>
<dbReference type="Proteomes" id="UP000199087">
    <property type="component" value="Unassembled WGS sequence"/>
</dbReference>
<dbReference type="Pfam" id="PF18991">
    <property type="entry name" value="DUF5724"/>
    <property type="match status" value="1"/>
</dbReference>
<reference evidence="6" key="1">
    <citation type="submission" date="2015-05" db="EMBL/GenBank/DDBJ databases">
        <authorList>
            <person name="Urmite Genomes"/>
        </authorList>
    </citation>
    <scope>NUCLEOTIDE SEQUENCE [LARGE SCALE GENOMIC DNA]</scope>
    <source>
        <strain evidence="6">LF1</strain>
    </source>
</reference>
<protein>
    <recommendedName>
        <fullName evidence="7">DUF4132 domain-containing protein</fullName>
    </recommendedName>
</protein>
<dbReference type="InterPro" id="IPR043782">
    <property type="entry name" value="DUF5724"/>
</dbReference>
<dbReference type="Pfam" id="PF24879">
    <property type="entry name" value="DUF7737"/>
    <property type="match status" value="1"/>
</dbReference>
<dbReference type="InterPro" id="IPR056639">
    <property type="entry name" value="DUF7737"/>
</dbReference>
<dbReference type="InterPro" id="IPR025406">
    <property type="entry name" value="DUF4132"/>
</dbReference>